<dbReference type="InterPro" id="IPR029046">
    <property type="entry name" value="LolA/LolB/LppX"/>
</dbReference>
<dbReference type="PANTHER" id="PTHR37507:SF2">
    <property type="entry name" value="SPORULATION PROTEIN YDCC"/>
    <property type="match status" value="1"/>
</dbReference>
<reference evidence="1 2" key="1">
    <citation type="journal article" date="2009" name="Stand. Genomic Sci.">
        <title>Complete genome sequence of Methanoculleus marisnigri Romesser et al. 1981 type strain JR1.</title>
        <authorList>
            <person name="Anderson I.J."/>
            <person name="Sieprawska-Lupa M."/>
            <person name="Lapidus A."/>
            <person name="Nolan M."/>
            <person name="Copeland A."/>
            <person name="Glavina Del Rio T."/>
            <person name="Tice H."/>
            <person name="Dalin E."/>
            <person name="Barry K."/>
            <person name="Saunders E."/>
            <person name="Han C."/>
            <person name="Brettin T."/>
            <person name="Detter J.C."/>
            <person name="Bruce D."/>
            <person name="Mikhailova N."/>
            <person name="Pitluck S."/>
            <person name="Hauser L."/>
            <person name="Land M."/>
            <person name="Lucas S."/>
            <person name="Richardson P."/>
            <person name="Whitman W.B."/>
            <person name="Kyrpides N.C."/>
        </authorList>
    </citation>
    <scope>NUCLEOTIDE SEQUENCE [LARGE SCALE GENOMIC DNA]</scope>
    <source>
        <strain evidence="2">ATCC 35101 / DSM 1498 / JR1</strain>
    </source>
</reference>
<accession>A3CRN7</accession>
<dbReference type="GeneID" id="4846509"/>
<dbReference type="Proteomes" id="UP000002146">
    <property type="component" value="Chromosome"/>
</dbReference>
<dbReference type="InterPro" id="IPR052944">
    <property type="entry name" value="Sporulation_related"/>
</dbReference>
<dbReference type="AlphaFoldDB" id="A3CRN7"/>
<dbReference type="EMBL" id="CP000562">
    <property type="protein sequence ID" value="ABN56037.1"/>
    <property type="molecule type" value="Genomic_DNA"/>
</dbReference>
<dbReference type="eggNOG" id="arCOG02470">
    <property type="taxonomic scope" value="Archaea"/>
</dbReference>
<dbReference type="OrthoDB" id="137725at2157"/>
<gene>
    <name evidence="1" type="ordered locus">Memar_0102</name>
</gene>
<dbReference type="KEGG" id="mem:Memar_0102"/>
<dbReference type="HOGENOM" id="CLU_1076110_0_0_2"/>
<proteinExistence type="predicted"/>
<dbReference type="InterPro" id="IPR004564">
    <property type="entry name" value="OM_lipoprot_carrier_LolA-like"/>
</dbReference>
<dbReference type="RefSeq" id="WP_011842958.1">
    <property type="nucleotide sequence ID" value="NC_009051.1"/>
</dbReference>
<dbReference type="PANTHER" id="PTHR37507">
    <property type="entry name" value="SPORULATION PROTEIN YDCC"/>
    <property type="match status" value="1"/>
</dbReference>
<dbReference type="SUPFAM" id="SSF89392">
    <property type="entry name" value="Prokaryotic lipoproteins and lipoprotein localization factors"/>
    <property type="match status" value="1"/>
</dbReference>
<dbReference type="Gene3D" id="2.50.20.10">
    <property type="entry name" value="Lipoprotein localisation LolA/LolB/LppX"/>
    <property type="match status" value="1"/>
</dbReference>
<keyword evidence="2" id="KW-1185">Reference proteome</keyword>
<dbReference type="STRING" id="368407.Memar_0102"/>
<name>A3CRN7_METMJ</name>
<evidence type="ECO:0000313" key="1">
    <source>
        <dbReference type="EMBL" id="ABN56037.1"/>
    </source>
</evidence>
<organism evidence="1 2">
    <name type="scientific">Methanoculleus marisnigri (strain ATCC 35101 / DSM 1498 / JR1)</name>
    <dbReference type="NCBI Taxonomy" id="368407"/>
    <lineage>
        <taxon>Archaea</taxon>
        <taxon>Methanobacteriati</taxon>
        <taxon>Methanobacteriota</taxon>
        <taxon>Stenosarchaea group</taxon>
        <taxon>Methanomicrobia</taxon>
        <taxon>Methanomicrobiales</taxon>
        <taxon>Methanomicrobiaceae</taxon>
        <taxon>Methanoculleus</taxon>
    </lineage>
</organism>
<evidence type="ECO:0000313" key="2">
    <source>
        <dbReference type="Proteomes" id="UP000002146"/>
    </source>
</evidence>
<dbReference type="CDD" id="cd16325">
    <property type="entry name" value="LolA"/>
    <property type="match status" value="1"/>
</dbReference>
<protein>
    <submittedName>
        <fullName evidence="1">Outer membrane lipoprotein-sorting protein-like protein</fullName>
    </submittedName>
</protein>
<sequence>MAVCVTAGCSIIPATPEPLPPDEALPPEEALPPGPEVAAKFAETYDSLQDFSATVTTVSDRGTFCELVWFKKPDRFRVNYLEGHPNNPEHHPAKEGDLVVFDGETQWHYVNATGEVLYVSARMRNYTFSEEYATGAFDALGLIRNLLADHECSLSGVRTEDGKMIYVLEVANTTRIADTPDPRRYPVYAVNAGVEKDSWILRRADFFNARGETVLIVEYHNVTWNTGIPESLFQYSPLEEAIVKPMRTVAITPPYTGP</sequence>